<keyword evidence="6" id="KW-0175">Coiled coil</keyword>
<evidence type="ECO:0000313" key="9">
    <source>
        <dbReference type="Proteomes" id="UP000025227"/>
    </source>
</evidence>
<dbReference type="InterPro" id="IPR036638">
    <property type="entry name" value="HLH_DNA-bd_sf"/>
</dbReference>
<dbReference type="OrthoDB" id="10029128at2759"/>
<dbReference type="CDD" id="cd11419">
    <property type="entry name" value="bHLHzip_TFAP4"/>
    <property type="match status" value="1"/>
</dbReference>
<evidence type="ECO:0000259" key="8">
    <source>
        <dbReference type="PROSITE" id="PS50888"/>
    </source>
</evidence>
<dbReference type="Gene3D" id="4.10.280.10">
    <property type="entry name" value="Helix-loop-helix DNA-binding domain"/>
    <property type="match status" value="1"/>
</dbReference>
<feature type="region of interest" description="Disordered" evidence="7">
    <location>
        <begin position="321"/>
        <end position="340"/>
    </location>
</feature>
<dbReference type="Pfam" id="PF00010">
    <property type="entry name" value="HLH"/>
    <property type="match status" value="1"/>
</dbReference>
<evidence type="ECO:0000256" key="5">
    <source>
        <dbReference type="ARBA" id="ARBA00023242"/>
    </source>
</evidence>
<feature type="region of interest" description="Disordered" evidence="7">
    <location>
        <begin position="201"/>
        <end position="225"/>
    </location>
</feature>
<dbReference type="GO" id="GO:0000981">
    <property type="term" value="F:DNA-binding transcription factor activity, RNA polymerase II-specific"/>
    <property type="evidence" value="ECO:0007669"/>
    <property type="project" value="TreeGrafter"/>
</dbReference>
<dbReference type="GO" id="GO:0000978">
    <property type="term" value="F:RNA polymerase II cis-regulatory region sequence-specific DNA binding"/>
    <property type="evidence" value="ECO:0007669"/>
    <property type="project" value="TreeGrafter"/>
</dbReference>
<protein>
    <submittedName>
        <fullName evidence="10">BHLH domain-containing protein</fullName>
    </submittedName>
</protein>
<keyword evidence="5" id="KW-0539">Nucleus</keyword>
<dbReference type="OMA" id="HDSVIRP"/>
<name>A0A7I4YGB2_HAECO</name>
<keyword evidence="3" id="KW-0238">DNA-binding</keyword>
<feature type="compositionally biased region" description="Low complexity" evidence="7">
    <location>
        <begin position="204"/>
        <end position="216"/>
    </location>
</feature>
<reference evidence="10" key="1">
    <citation type="submission" date="2020-12" db="UniProtKB">
        <authorList>
            <consortium name="WormBaseParasite"/>
        </authorList>
    </citation>
    <scope>IDENTIFICATION</scope>
    <source>
        <strain evidence="10">MHco3</strain>
    </source>
</reference>
<feature type="coiled-coil region" evidence="6">
    <location>
        <begin position="162"/>
        <end position="189"/>
    </location>
</feature>
<dbReference type="PROSITE" id="PS50888">
    <property type="entry name" value="BHLH"/>
    <property type="match status" value="1"/>
</dbReference>
<evidence type="ECO:0000256" key="6">
    <source>
        <dbReference type="SAM" id="Coils"/>
    </source>
</evidence>
<dbReference type="Proteomes" id="UP000025227">
    <property type="component" value="Unplaced"/>
</dbReference>
<dbReference type="InterPro" id="IPR011598">
    <property type="entry name" value="bHLH_dom"/>
</dbReference>
<keyword evidence="4" id="KW-0804">Transcription</keyword>
<accession>A0A7I4YGB2</accession>
<dbReference type="InterPro" id="IPR052207">
    <property type="entry name" value="Max-like/E-box_TFs"/>
</dbReference>
<dbReference type="PANTHER" id="PTHR15741">
    <property type="entry name" value="BASIC HELIX-LOOP-HELIX ZIP TRANSCRIPTION FACTOR"/>
    <property type="match status" value="1"/>
</dbReference>
<dbReference type="WBParaSite" id="HCON_00088350-00001">
    <property type="protein sequence ID" value="HCON_00088350-00001"/>
    <property type="gene ID" value="HCON_00088350"/>
</dbReference>
<proteinExistence type="predicted"/>
<comment type="subcellular location">
    <subcellularLocation>
        <location evidence="1">Nucleus</location>
    </subcellularLocation>
</comment>
<evidence type="ECO:0000256" key="7">
    <source>
        <dbReference type="SAM" id="MobiDB-lite"/>
    </source>
</evidence>
<evidence type="ECO:0000256" key="4">
    <source>
        <dbReference type="ARBA" id="ARBA00023163"/>
    </source>
</evidence>
<evidence type="ECO:0000256" key="2">
    <source>
        <dbReference type="ARBA" id="ARBA00023015"/>
    </source>
</evidence>
<keyword evidence="2" id="KW-0805">Transcription regulation</keyword>
<evidence type="ECO:0000256" key="1">
    <source>
        <dbReference type="ARBA" id="ARBA00004123"/>
    </source>
</evidence>
<sequence length="340" mass="36839">MVRSESADEEMAVSDKFDVVGNDDDDDDFSPQPIWQGSNGGTPSEAGRGNAMPPARPTSRSASSLSPNSSDPDRRLRRQIANCNERRRMQSINAGFQSLRALLPRKEGEKLSKAAILQHTADLIQQLQSERSRYADKDEVGGKKPKVEIDDCVEFDQQRSMIDRLQMALERERTTRMFLEQQLNQMREMYQNGLNAAATVALNPSSSPPQQQQQPRQPQPPPTAQQIANSAAKITITTTTMSVHDSVIRPTPLIAPISVDVSPRMAVPMPPAPSPMIPPALTSSAATSGPLSAPSAFSSSSITAHRSLQTILDAIRHLEGGALVPPSASPPPTSQAPLVR</sequence>
<dbReference type="PANTHER" id="PTHR15741:SF27">
    <property type="entry name" value="TRANSCRIPTION FACTOR AP-4"/>
    <property type="match status" value="1"/>
</dbReference>
<dbReference type="GO" id="GO:0005634">
    <property type="term" value="C:nucleus"/>
    <property type="evidence" value="ECO:0007669"/>
    <property type="project" value="UniProtKB-SubCell"/>
</dbReference>
<dbReference type="SMART" id="SM00353">
    <property type="entry name" value="HLH"/>
    <property type="match status" value="1"/>
</dbReference>
<feature type="domain" description="BHLH" evidence="8">
    <location>
        <begin position="76"/>
        <end position="127"/>
    </location>
</feature>
<feature type="compositionally biased region" description="Low complexity" evidence="7">
    <location>
        <begin position="288"/>
        <end position="301"/>
    </location>
</feature>
<feature type="region of interest" description="Disordered" evidence="7">
    <location>
        <begin position="1"/>
        <end position="76"/>
    </location>
</feature>
<dbReference type="AlphaFoldDB" id="A0A7I4YGB2"/>
<keyword evidence="9" id="KW-1185">Reference proteome</keyword>
<feature type="region of interest" description="Disordered" evidence="7">
    <location>
        <begin position="278"/>
        <end position="302"/>
    </location>
</feature>
<dbReference type="SUPFAM" id="SSF47459">
    <property type="entry name" value="HLH, helix-loop-helix DNA-binding domain"/>
    <property type="match status" value="1"/>
</dbReference>
<feature type="compositionally biased region" description="Low complexity" evidence="7">
    <location>
        <begin position="57"/>
        <end position="70"/>
    </location>
</feature>
<evidence type="ECO:0000256" key="3">
    <source>
        <dbReference type="ARBA" id="ARBA00023125"/>
    </source>
</evidence>
<dbReference type="GO" id="GO:0046983">
    <property type="term" value="F:protein dimerization activity"/>
    <property type="evidence" value="ECO:0007669"/>
    <property type="project" value="InterPro"/>
</dbReference>
<evidence type="ECO:0000313" key="10">
    <source>
        <dbReference type="WBParaSite" id="HCON_00088350-00001"/>
    </source>
</evidence>
<organism evidence="9 10">
    <name type="scientific">Haemonchus contortus</name>
    <name type="common">Barber pole worm</name>
    <dbReference type="NCBI Taxonomy" id="6289"/>
    <lineage>
        <taxon>Eukaryota</taxon>
        <taxon>Metazoa</taxon>
        <taxon>Ecdysozoa</taxon>
        <taxon>Nematoda</taxon>
        <taxon>Chromadorea</taxon>
        <taxon>Rhabditida</taxon>
        <taxon>Rhabditina</taxon>
        <taxon>Rhabditomorpha</taxon>
        <taxon>Strongyloidea</taxon>
        <taxon>Trichostrongylidae</taxon>
        <taxon>Haemonchus</taxon>
    </lineage>
</organism>